<name>A0A1Y3PI64_9BACI</name>
<reference evidence="3" key="1">
    <citation type="submission" date="2016-06" db="EMBL/GenBank/DDBJ databases">
        <authorList>
            <person name="Nascimento L."/>
            <person name="Pereira R.V."/>
            <person name="Martins L.F."/>
            <person name="Quaggio R.B."/>
            <person name="Silva A.M."/>
            <person name="Setubal J.C."/>
        </authorList>
    </citation>
    <scope>NUCLEOTIDE SEQUENCE [LARGE SCALE GENOMIC DNA]</scope>
</reference>
<dbReference type="InterPro" id="IPR044894">
    <property type="entry name" value="TubC_N_sf"/>
</dbReference>
<organism evidence="2 3">
    <name type="scientific">Bacillus thermozeamaize</name>
    <dbReference type="NCBI Taxonomy" id="230954"/>
    <lineage>
        <taxon>Bacteria</taxon>
        <taxon>Bacillati</taxon>
        <taxon>Bacillota</taxon>
        <taxon>Bacilli</taxon>
        <taxon>Bacillales</taxon>
        <taxon>Bacillaceae</taxon>
        <taxon>Bacillus</taxon>
    </lineage>
</organism>
<proteinExistence type="predicted"/>
<evidence type="ECO:0000313" key="2">
    <source>
        <dbReference type="EMBL" id="OUM85816.1"/>
    </source>
</evidence>
<dbReference type="Gene3D" id="1.10.10.1830">
    <property type="entry name" value="Non-ribosomal peptide synthase, adenylation domain"/>
    <property type="match status" value="1"/>
</dbReference>
<evidence type="ECO:0000259" key="1">
    <source>
        <dbReference type="Pfam" id="PF18563"/>
    </source>
</evidence>
<dbReference type="EMBL" id="LZRT01000096">
    <property type="protein sequence ID" value="OUM85816.1"/>
    <property type="molecule type" value="Genomic_DNA"/>
</dbReference>
<dbReference type="Pfam" id="PF18563">
    <property type="entry name" value="TubC_N"/>
    <property type="match status" value="1"/>
</dbReference>
<protein>
    <recommendedName>
        <fullName evidence="1">TubC N-terminal docking domain-containing protein</fullName>
    </recommendedName>
</protein>
<gene>
    <name evidence="2" type="ORF">BAA01_03330</name>
</gene>
<sequence>MVRELLAECERQNIKLSVVNGRLRAEGVIPPAIRQKLAANKEALIHYLTTNRQKEKVEAFHKNMLKTVADNIRRGELLKVELYKGLQAGRPLDELFPLAVECIGRMTDDKHFLEETGRMLEGYQSN</sequence>
<dbReference type="AlphaFoldDB" id="A0A1Y3PI64"/>
<feature type="domain" description="TubC N-terminal docking" evidence="1">
    <location>
        <begin position="2"/>
        <end position="48"/>
    </location>
</feature>
<accession>A0A1Y3PI64</accession>
<dbReference type="InterPro" id="IPR041464">
    <property type="entry name" value="TubC_N"/>
</dbReference>
<evidence type="ECO:0000313" key="3">
    <source>
        <dbReference type="Proteomes" id="UP000196475"/>
    </source>
</evidence>
<dbReference type="Proteomes" id="UP000196475">
    <property type="component" value="Unassembled WGS sequence"/>
</dbReference>
<comment type="caution">
    <text evidence="2">The sequence shown here is derived from an EMBL/GenBank/DDBJ whole genome shotgun (WGS) entry which is preliminary data.</text>
</comment>